<keyword evidence="4 5" id="KW-0411">Iron-sulfur</keyword>
<dbReference type="InterPro" id="IPR002880">
    <property type="entry name" value="Pyrv_Fd/Flavodoxin_OxRdtase_N"/>
</dbReference>
<evidence type="ECO:0000256" key="5">
    <source>
        <dbReference type="PIRNR" id="PIRNR006439"/>
    </source>
</evidence>
<keyword evidence="8" id="KW-1185">Reference proteome</keyword>
<proteinExistence type="predicted"/>
<keyword evidence="2 5" id="KW-0560">Oxidoreductase</keyword>
<dbReference type="Proteomes" id="UP000779508">
    <property type="component" value="Unassembled WGS sequence"/>
</dbReference>
<dbReference type="InterPro" id="IPR017721">
    <property type="entry name" value="IorA"/>
</dbReference>
<dbReference type="Pfam" id="PF01855">
    <property type="entry name" value="POR_N"/>
    <property type="match status" value="1"/>
</dbReference>
<dbReference type="Pfam" id="PF14697">
    <property type="entry name" value="Fer4_21"/>
    <property type="match status" value="1"/>
</dbReference>
<dbReference type="PANTHER" id="PTHR43710:SF5">
    <property type="entry name" value="INDOLEPYRUVATE FERREDOXIN OXIDOREDUCTASE ALPHA SUBUNIT"/>
    <property type="match status" value="1"/>
</dbReference>
<dbReference type="CDD" id="cd02008">
    <property type="entry name" value="TPP_IOR_alpha"/>
    <property type="match status" value="1"/>
</dbReference>
<evidence type="ECO:0000313" key="7">
    <source>
        <dbReference type="EMBL" id="MBU5678231.1"/>
    </source>
</evidence>
<dbReference type="InterPro" id="IPR017896">
    <property type="entry name" value="4Fe4S_Fe-S-bd"/>
</dbReference>
<sequence>MKKLLTGNEAIARGAYEAGVRYASAYPGTPSTEILENIATYKEDILAEWATNEKVALEAAIGASIAGARSLAAMKHVGVNVAADPLFTFAYTGVNGGMVLITADEPGQHSSQNEQDNRNYAKFAKIPMLEPTDSQESKDMIQAAFQISEAYDTPVLIRMTTRVCHSKGIVECGERQDAPIKEYVKNINKYMTVPAFARKMRVKVEERMHKLLEFSNKTELNYIEWNDTKVGVIASGAAFTFAKEVFGDSASYLKLGFTNPLPTEKIKEFASKVDKIYVIEENDPYIEDQVRILGFDCFGKNLFPAYGEMTPDVIRKAIFGKTNETVDYNEEKVVSRPPTLCAGCPHRGFFHQLGKRKNVVVAGDIGCYTLGFADPYNAMDFNICMGASASTGHGAQQIFNMNKDNNKRVVSVMGDSTFFHTGINALIDVAYNRSNTVTVILDNRITGMTGHQENPGTGYTIQGMETPELDIEKLVRACNIENIVSIDPNDLTAVKNAFDWALSLDEPSVIITRWPCVLKKLSAQDKEEFNGAFQSKYEVNHDKCIGCRACVRTGCPAISFDNKTKKSTISFDQCVGCSVCSQVCPVKAIGKVEA</sequence>
<evidence type="ECO:0000256" key="2">
    <source>
        <dbReference type="ARBA" id="ARBA00023002"/>
    </source>
</evidence>
<comment type="function">
    <text evidence="5">Catalyzes the ferredoxin-dependent oxidative decarboxylation of arylpyruvates.</text>
</comment>
<evidence type="ECO:0000256" key="1">
    <source>
        <dbReference type="ARBA" id="ARBA00022723"/>
    </source>
</evidence>
<accession>A0ABS6G6Y5</accession>
<dbReference type="InterPro" id="IPR017900">
    <property type="entry name" value="4Fe4S_Fe_S_CS"/>
</dbReference>
<comment type="caution">
    <text evidence="7">The sequence shown here is derived from an EMBL/GenBank/DDBJ whole genome shotgun (WGS) entry which is preliminary data.</text>
</comment>
<gene>
    <name evidence="7" type="primary">iorA</name>
    <name evidence="7" type="ORF">KQI88_17620</name>
</gene>
<dbReference type="GO" id="GO:0043805">
    <property type="term" value="F:indolepyruvate ferredoxin oxidoreductase activity"/>
    <property type="evidence" value="ECO:0007669"/>
    <property type="project" value="UniProtKB-EC"/>
</dbReference>
<dbReference type="InterPro" id="IPR045025">
    <property type="entry name" value="HACL1-like"/>
</dbReference>
<evidence type="ECO:0000313" key="8">
    <source>
        <dbReference type="Proteomes" id="UP000779508"/>
    </source>
</evidence>
<dbReference type="PANTHER" id="PTHR43710">
    <property type="entry name" value="2-HYDROXYACYL-COA LYASE"/>
    <property type="match status" value="1"/>
</dbReference>
<evidence type="ECO:0000256" key="4">
    <source>
        <dbReference type="ARBA" id="ARBA00023014"/>
    </source>
</evidence>
<dbReference type="PROSITE" id="PS00198">
    <property type="entry name" value="4FE4S_FER_1"/>
    <property type="match status" value="1"/>
</dbReference>
<dbReference type="RefSeq" id="WP_216419627.1">
    <property type="nucleotide sequence ID" value="NZ_JAHLQK010000010.1"/>
</dbReference>
<comment type="cofactor">
    <cofactor evidence="5">
        <name>[4Fe-4S] cluster</name>
        <dbReference type="ChEBI" id="CHEBI:49883"/>
    </cofactor>
    <text evidence="5">Binds 2 [4Fe-4S] clusters. In this family the first cluster has a non-standard and varying [4Fe-4S] binding motif CX(2)CX(2)CX(4-5)CP.</text>
</comment>
<evidence type="ECO:0000256" key="3">
    <source>
        <dbReference type="ARBA" id="ARBA00023004"/>
    </source>
</evidence>
<evidence type="ECO:0000259" key="6">
    <source>
        <dbReference type="PROSITE" id="PS51379"/>
    </source>
</evidence>
<dbReference type="InterPro" id="IPR011766">
    <property type="entry name" value="TPP_enzyme_TPP-bd"/>
</dbReference>
<keyword evidence="5" id="KW-0813">Transport</keyword>
<feature type="domain" description="4Fe-4S ferredoxin-type" evidence="6">
    <location>
        <begin position="565"/>
        <end position="594"/>
    </location>
</feature>
<organism evidence="7 8">
    <name type="scientific">Alkaliphilus flagellatus</name>
    <dbReference type="NCBI Taxonomy" id="2841507"/>
    <lineage>
        <taxon>Bacteria</taxon>
        <taxon>Bacillati</taxon>
        <taxon>Bacillota</taxon>
        <taxon>Clostridia</taxon>
        <taxon>Peptostreptococcales</taxon>
        <taxon>Natronincolaceae</taxon>
        <taxon>Alkaliphilus</taxon>
    </lineage>
</organism>
<comment type="catalytic activity">
    <reaction evidence="5">
        <text>indole-3-pyruvate + 2 oxidized [2Fe-2S]-[ferredoxin] + CoA = (indol-3-yl)acetyl-CoA + 2 reduced [2Fe-2S]-[ferredoxin] + CO2 + H(+)</text>
        <dbReference type="Rhea" id="RHEA:12645"/>
        <dbReference type="Rhea" id="RHEA-COMP:10000"/>
        <dbReference type="Rhea" id="RHEA-COMP:10001"/>
        <dbReference type="ChEBI" id="CHEBI:15378"/>
        <dbReference type="ChEBI" id="CHEBI:16526"/>
        <dbReference type="ChEBI" id="CHEBI:17640"/>
        <dbReference type="ChEBI" id="CHEBI:33737"/>
        <dbReference type="ChEBI" id="CHEBI:33738"/>
        <dbReference type="ChEBI" id="CHEBI:57271"/>
        <dbReference type="ChEBI" id="CHEBI:57287"/>
        <dbReference type="EC" id="1.2.7.8"/>
    </reaction>
</comment>
<feature type="domain" description="4Fe-4S ferredoxin-type" evidence="6">
    <location>
        <begin position="535"/>
        <end position="563"/>
    </location>
</feature>
<keyword evidence="5" id="KW-0249">Electron transport</keyword>
<dbReference type="PIRSF" id="PIRSF006439">
    <property type="entry name" value="Indolepyruvate_ferr_oxidored"/>
    <property type="match status" value="1"/>
</dbReference>
<dbReference type="CDD" id="cd07034">
    <property type="entry name" value="TPP_PYR_PFOR_IOR-alpha_like"/>
    <property type="match status" value="1"/>
</dbReference>
<keyword evidence="1 5" id="KW-0479">Metal-binding</keyword>
<name>A0ABS6G6Y5_9FIRM</name>
<dbReference type="Pfam" id="PF02775">
    <property type="entry name" value="TPP_enzyme_C"/>
    <property type="match status" value="1"/>
</dbReference>
<protein>
    <recommendedName>
        <fullName evidence="5">Indolepyruvate oxidoreductase subunit IorA</fullName>
        <shortName evidence="5">IOR</shortName>
        <ecNumber evidence="5">1.2.7.8</ecNumber>
    </recommendedName>
    <alternativeName>
        <fullName evidence="5">Indolepyruvate ferredoxin oxidoreductase subunit alpha</fullName>
    </alternativeName>
</protein>
<dbReference type="EC" id="1.2.7.8" evidence="5"/>
<dbReference type="NCBIfam" id="TIGR03336">
    <property type="entry name" value="IOR_alpha"/>
    <property type="match status" value="1"/>
</dbReference>
<keyword evidence="5" id="KW-0004">4Fe-4S</keyword>
<dbReference type="PROSITE" id="PS51379">
    <property type="entry name" value="4FE4S_FER_2"/>
    <property type="match status" value="2"/>
</dbReference>
<dbReference type="EMBL" id="JAHLQK010000010">
    <property type="protein sequence ID" value="MBU5678231.1"/>
    <property type="molecule type" value="Genomic_DNA"/>
</dbReference>
<reference evidence="7 8" key="1">
    <citation type="submission" date="2021-06" db="EMBL/GenBank/DDBJ databases">
        <authorList>
            <person name="Sun Q."/>
            <person name="Li D."/>
        </authorList>
    </citation>
    <scope>NUCLEOTIDE SEQUENCE [LARGE SCALE GENOMIC DNA]</scope>
    <source>
        <strain evidence="7 8">MSJ-5</strain>
    </source>
</reference>
<keyword evidence="3 5" id="KW-0408">Iron</keyword>